<organism evidence="2 3">
    <name type="scientific">Janibacter alkaliphilus</name>
    <dbReference type="NCBI Taxonomy" id="1069963"/>
    <lineage>
        <taxon>Bacteria</taxon>
        <taxon>Bacillati</taxon>
        <taxon>Actinomycetota</taxon>
        <taxon>Actinomycetes</taxon>
        <taxon>Micrococcales</taxon>
        <taxon>Intrasporangiaceae</taxon>
        <taxon>Janibacter</taxon>
    </lineage>
</organism>
<dbReference type="RefSeq" id="WP_179461882.1">
    <property type="nucleotide sequence ID" value="NZ_JACBZX010000001.1"/>
</dbReference>
<proteinExistence type="predicted"/>
<accession>A0A852X6I3</accession>
<dbReference type="EMBL" id="JACBZX010000001">
    <property type="protein sequence ID" value="NYG36363.1"/>
    <property type="molecule type" value="Genomic_DNA"/>
</dbReference>
<keyword evidence="1" id="KW-0812">Transmembrane</keyword>
<name>A0A852X6I3_9MICO</name>
<dbReference type="AlphaFoldDB" id="A0A852X6I3"/>
<keyword evidence="1" id="KW-0472">Membrane</keyword>
<feature type="transmembrane region" description="Helical" evidence="1">
    <location>
        <begin position="33"/>
        <end position="53"/>
    </location>
</feature>
<comment type="caution">
    <text evidence="2">The sequence shown here is derived from an EMBL/GenBank/DDBJ whole genome shotgun (WGS) entry which is preliminary data.</text>
</comment>
<protein>
    <submittedName>
        <fullName evidence="2">Uncharacterized protein</fullName>
    </submittedName>
</protein>
<evidence type="ECO:0000313" key="3">
    <source>
        <dbReference type="Proteomes" id="UP000592181"/>
    </source>
</evidence>
<evidence type="ECO:0000256" key="1">
    <source>
        <dbReference type="SAM" id="Phobius"/>
    </source>
</evidence>
<sequence length="146" mass="15215">MATCVLAGVLGVAVATLIGLALSDELFWVTELVRNTVVLAIVLPFALWVTGGFRTLRAARRPVEELVPATAVAGTKRTVRVRLDDGRELTWPAGPAPTGVLDPAGGERIALSTPAGDGELIVLLTLGETPAVLWPRGQAEAVSPQS</sequence>
<reference evidence="2 3" key="1">
    <citation type="submission" date="2020-07" db="EMBL/GenBank/DDBJ databases">
        <title>Sequencing the genomes of 1000 actinobacteria strains.</title>
        <authorList>
            <person name="Klenk H.-P."/>
        </authorList>
    </citation>
    <scope>NUCLEOTIDE SEQUENCE [LARGE SCALE GENOMIC DNA]</scope>
    <source>
        <strain evidence="2 3">DSM 24723</strain>
    </source>
</reference>
<dbReference type="Proteomes" id="UP000592181">
    <property type="component" value="Unassembled WGS sequence"/>
</dbReference>
<keyword evidence="1" id="KW-1133">Transmembrane helix</keyword>
<keyword evidence="3" id="KW-1185">Reference proteome</keyword>
<gene>
    <name evidence="2" type="ORF">BJY28_000832</name>
</gene>
<evidence type="ECO:0000313" key="2">
    <source>
        <dbReference type="EMBL" id="NYG36363.1"/>
    </source>
</evidence>